<dbReference type="Gene3D" id="3.40.190.10">
    <property type="entry name" value="Periplasmic binding protein-like II"/>
    <property type="match status" value="2"/>
</dbReference>
<dbReference type="SUPFAM" id="SSF53850">
    <property type="entry name" value="Periplasmic binding protein-like II"/>
    <property type="match status" value="1"/>
</dbReference>
<evidence type="ECO:0000313" key="5">
    <source>
        <dbReference type="Proteomes" id="UP000199392"/>
    </source>
</evidence>
<dbReference type="AlphaFoldDB" id="A0A1I6W5D8"/>
<proteinExistence type="predicted"/>
<reference evidence="5" key="1">
    <citation type="submission" date="2016-10" db="EMBL/GenBank/DDBJ databases">
        <authorList>
            <person name="Varghese N."/>
            <person name="Submissions S."/>
        </authorList>
    </citation>
    <scope>NUCLEOTIDE SEQUENCE [LARGE SCALE GENOMIC DNA]</scope>
    <source>
        <strain evidence="5">DSM 26894</strain>
    </source>
</reference>
<gene>
    <name evidence="4" type="ORF">SAMN04488050_11537</name>
</gene>
<dbReference type="PANTHER" id="PTHR35936">
    <property type="entry name" value="MEMBRANE-BOUND LYTIC MUREIN TRANSGLYCOSYLASE F"/>
    <property type="match status" value="1"/>
</dbReference>
<evidence type="ECO:0000313" key="4">
    <source>
        <dbReference type="EMBL" id="SFT21170.1"/>
    </source>
</evidence>
<evidence type="ECO:0000259" key="3">
    <source>
        <dbReference type="SMART" id="SM00062"/>
    </source>
</evidence>
<organism evidence="4 5">
    <name type="scientific">Alloyangia pacifica</name>
    <dbReference type="NCBI Taxonomy" id="311180"/>
    <lineage>
        <taxon>Bacteria</taxon>
        <taxon>Pseudomonadati</taxon>
        <taxon>Pseudomonadota</taxon>
        <taxon>Alphaproteobacteria</taxon>
        <taxon>Rhodobacterales</taxon>
        <taxon>Roseobacteraceae</taxon>
        <taxon>Alloyangia</taxon>
    </lineage>
</organism>
<dbReference type="EMBL" id="FOZW01000015">
    <property type="protein sequence ID" value="SFT21170.1"/>
    <property type="molecule type" value="Genomic_DNA"/>
</dbReference>
<feature type="signal peptide" evidence="2">
    <location>
        <begin position="1"/>
        <end position="28"/>
    </location>
</feature>
<keyword evidence="1 2" id="KW-0732">Signal</keyword>
<dbReference type="Pfam" id="PF00497">
    <property type="entry name" value="SBP_bac_3"/>
    <property type="match status" value="1"/>
</dbReference>
<keyword evidence="5" id="KW-1185">Reference proteome</keyword>
<sequence length="289" mass="30655">MQPNVANGKLLLAVAFSAALHGALPASAAVIEELHAQVPQDLIENGIDIAVFNDWAPDEFLEDGQLKGWSVELSQAISDRLGVSFNYVPTGWDAIIPGLISGRFDAAFASMGATEERLKSLDFVSQRTAGTGFAFLKSSGLKIEEREDVCGHSSAIINGSWDHDLMETLNAEVCSAQGLEPIDIQTFSSQSAAELAVQSGRVDMTAAARAKLVYMAKNNPVFEVGGLEAAATHSCIGVPKDSKIGPIFTAAIQALIEDGTYEQIMGNWGLNNDSMLSEAALITETNPTP</sequence>
<dbReference type="InterPro" id="IPR001638">
    <property type="entry name" value="Solute-binding_3/MltF_N"/>
</dbReference>
<dbReference type="PANTHER" id="PTHR35936:SF17">
    <property type="entry name" value="ARGININE-BINDING EXTRACELLULAR PROTEIN ARTP"/>
    <property type="match status" value="1"/>
</dbReference>
<evidence type="ECO:0000256" key="2">
    <source>
        <dbReference type="SAM" id="SignalP"/>
    </source>
</evidence>
<protein>
    <submittedName>
        <fullName evidence="4">Polar amino acid transport system substrate-binding protein</fullName>
    </submittedName>
</protein>
<evidence type="ECO:0000256" key="1">
    <source>
        <dbReference type="ARBA" id="ARBA00022729"/>
    </source>
</evidence>
<name>A0A1I6W5D8_9RHOB</name>
<accession>A0A1I6W5D8</accession>
<dbReference type="STRING" id="311180.SAMN04488050_11537"/>
<dbReference type="OrthoDB" id="9814231at2"/>
<dbReference type="SMART" id="SM00062">
    <property type="entry name" value="PBPb"/>
    <property type="match status" value="1"/>
</dbReference>
<dbReference type="Proteomes" id="UP000199392">
    <property type="component" value="Unassembled WGS sequence"/>
</dbReference>
<feature type="domain" description="Solute-binding protein family 3/N-terminal" evidence="3">
    <location>
        <begin position="46"/>
        <end position="272"/>
    </location>
</feature>
<dbReference type="RefSeq" id="WP_092430305.1">
    <property type="nucleotide sequence ID" value="NZ_FNCL01000018.1"/>
</dbReference>
<feature type="chain" id="PRO_5011561875" evidence="2">
    <location>
        <begin position="29"/>
        <end position="289"/>
    </location>
</feature>